<dbReference type="Pfam" id="PF06226">
    <property type="entry name" value="DUF1007"/>
    <property type="match status" value="1"/>
</dbReference>
<dbReference type="AlphaFoldDB" id="F3YUM8"/>
<gene>
    <name evidence="2" type="ORF">Desaf_0630</name>
</gene>
<protein>
    <recommendedName>
        <fullName evidence="4">EF-hand domain-containing protein</fullName>
    </recommendedName>
</protein>
<evidence type="ECO:0000256" key="1">
    <source>
        <dbReference type="SAM" id="SignalP"/>
    </source>
</evidence>
<dbReference type="HOGENOM" id="CLU_088941_1_0_7"/>
<evidence type="ECO:0008006" key="4">
    <source>
        <dbReference type="Google" id="ProtNLM"/>
    </source>
</evidence>
<sequence precursor="true">MRHAILSLLTLCLCLAPLPAAGHPHVFIDVELTFVFDLQGLTGIHQRWVFDEMFSSQIVDMVDANDDGRLSEAEARNIEQEAFVNLKNFNFFSHVVVGGRKVAFSKATQFVARQNKGILSYEFLLPCSVPVQAGAKGLVRVAVYDQSYYSDVMLSEAKPKLQGTEHQVVNMQVRDAEAVYTEWGPIQPKEVLLSFAPR</sequence>
<organism evidence="2 3">
    <name type="scientific">Desulfocurvibacter africanus subsp. africanus str. Walvis Bay</name>
    <dbReference type="NCBI Taxonomy" id="690850"/>
    <lineage>
        <taxon>Bacteria</taxon>
        <taxon>Pseudomonadati</taxon>
        <taxon>Thermodesulfobacteriota</taxon>
        <taxon>Desulfovibrionia</taxon>
        <taxon>Desulfovibrionales</taxon>
        <taxon>Desulfovibrionaceae</taxon>
        <taxon>Desulfocurvibacter</taxon>
    </lineage>
</organism>
<feature type="chain" id="PRO_5003308665" description="EF-hand domain-containing protein" evidence="1">
    <location>
        <begin position="23"/>
        <end position="198"/>
    </location>
</feature>
<name>F3YUM8_DESAF</name>
<accession>F3YUM8</accession>
<dbReference type="InterPro" id="IPR010412">
    <property type="entry name" value="DUF1007"/>
</dbReference>
<evidence type="ECO:0000313" key="3">
    <source>
        <dbReference type="Proteomes" id="UP000007844"/>
    </source>
</evidence>
<proteinExistence type="predicted"/>
<dbReference type="EMBL" id="CP003221">
    <property type="protein sequence ID" value="EGJ48982.1"/>
    <property type="molecule type" value="Genomic_DNA"/>
</dbReference>
<dbReference type="STRING" id="690850.Desaf_0630"/>
<dbReference type="KEGG" id="daf:Desaf_0630"/>
<dbReference type="RefSeq" id="WP_014258821.1">
    <property type="nucleotide sequence ID" value="NC_016629.1"/>
</dbReference>
<dbReference type="Proteomes" id="UP000007844">
    <property type="component" value="Chromosome"/>
</dbReference>
<evidence type="ECO:0000313" key="2">
    <source>
        <dbReference type="EMBL" id="EGJ48982.1"/>
    </source>
</evidence>
<dbReference type="eggNOG" id="COG3683">
    <property type="taxonomic scope" value="Bacteria"/>
</dbReference>
<feature type="signal peptide" evidence="1">
    <location>
        <begin position="1"/>
        <end position="22"/>
    </location>
</feature>
<reference evidence="2 3" key="1">
    <citation type="journal article" date="2011" name="J. Bacteriol.">
        <title>Genome sequence of the mercury-methylating and pleomorphic Desulfovibrio africanus Strain Walvis Bay.</title>
        <authorList>
            <person name="Brown S.D."/>
            <person name="Wall J.D."/>
            <person name="Kucken A.M."/>
            <person name="Gilmour C.C."/>
            <person name="Podar M."/>
            <person name="Brandt C.C."/>
            <person name="Teshima H."/>
            <person name="Detter J.C."/>
            <person name="Han C.S."/>
            <person name="Land M.L."/>
            <person name="Lucas S."/>
            <person name="Han J."/>
            <person name="Pennacchio L."/>
            <person name="Nolan M."/>
            <person name="Pitluck S."/>
            <person name="Woyke T."/>
            <person name="Goodwin L."/>
            <person name="Palumbo A.V."/>
            <person name="Elias D.A."/>
        </authorList>
    </citation>
    <scope>NUCLEOTIDE SEQUENCE [LARGE SCALE GENOMIC DNA]</scope>
    <source>
        <strain evidence="2 3">Walvis Bay</strain>
    </source>
</reference>
<keyword evidence="3" id="KW-1185">Reference proteome</keyword>
<keyword evidence="1" id="KW-0732">Signal</keyword>